<organism evidence="1">
    <name type="scientific">Rheinheimera sp. BAL341</name>
    <dbReference type="NCBI Taxonomy" id="1708203"/>
    <lineage>
        <taxon>Bacteria</taxon>
        <taxon>Pseudomonadati</taxon>
        <taxon>Pseudomonadota</taxon>
        <taxon>Gammaproteobacteria</taxon>
        <taxon>Chromatiales</taxon>
        <taxon>Chromatiaceae</taxon>
        <taxon>Rheinheimera</taxon>
    </lineage>
</organism>
<protein>
    <submittedName>
        <fullName evidence="1">Uncharacterized protein</fullName>
    </submittedName>
</protein>
<accession>A0A486XT63</accession>
<gene>
    <name evidence="1" type="ORF">BAL341_2094</name>
</gene>
<dbReference type="AlphaFoldDB" id="A0A486XT63"/>
<proteinExistence type="predicted"/>
<reference evidence="1" key="1">
    <citation type="submission" date="2019-04" db="EMBL/GenBank/DDBJ databases">
        <authorList>
            <person name="Brambilla D."/>
        </authorList>
    </citation>
    <scope>NUCLEOTIDE SEQUENCE</scope>
    <source>
        <strain evidence="1">BAL1</strain>
    </source>
</reference>
<sequence>MKLNIDPLFYNLVREAVHKEWDPIGVYEYSEEMGEYDGYVPNLCQLLLDGGTEDQVFSFLWAVETDSMGLTGDEQATRKFSKRLVKLNGRLL</sequence>
<name>A0A486XT63_9GAMM</name>
<evidence type="ECO:0000313" key="1">
    <source>
        <dbReference type="EMBL" id="VHO04822.1"/>
    </source>
</evidence>
<dbReference type="EMBL" id="CAAJGR010000117">
    <property type="protein sequence ID" value="VHO04822.1"/>
    <property type="molecule type" value="Genomic_DNA"/>
</dbReference>